<dbReference type="EC" id="2.7.13.3" evidence="2"/>
<feature type="domain" description="PAC" evidence="8">
    <location>
        <begin position="507"/>
        <end position="559"/>
    </location>
</feature>
<dbReference type="InterPro" id="IPR005467">
    <property type="entry name" value="His_kinase_dom"/>
</dbReference>
<comment type="caution">
    <text evidence="9">The sequence shown here is derived from an EMBL/GenBank/DDBJ whole genome shotgun (WGS) entry which is preliminary data.</text>
</comment>
<dbReference type="InterPro" id="IPR001610">
    <property type="entry name" value="PAC"/>
</dbReference>
<dbReference type="SUPFAM" id="SSF55785">
    <property type="entry name" value="PYP-like sensor domain (PAS domain)"/>
    <property type="match status" value="3"/>
</dbReference>
<name>A0A4Q5LVD8_9BACT</name>
<dbReference type="PANTHER" id="PTHR43304:SF1">
    <property type="entry name" value="PAC DOMAIN-CONTAINING PROTEIN"/>
    <property type="match status" value="1"/>
</dbReference>
<dbReference type="SMART" id="SM00091">
    <property type="entry name" value="PAS"/>
    <property type="match status" value="3"/>
</dbReference>
<feature type="domain" description="PAS" evidence="7">
    <location>
        <begin position="177"/>
        <end position="254"/>
    </location>
</feature>
<evidence type="ECO:0000256" key="4">
    <source>
        <dbReference type="ARBA" id="ARBA00022679"/>
    </source>
</evidence>
<keyword evidence="3" id="KW-0597">Phosphoprotein</keyword>
<dbReference type="NCBIfam" id="TIGR00229">
    <property type="entry name" value="sensory_box"/>
    <property type="match status" value="1"/>
</dbReference>
<dbReference type="InterPro" id="IPR003594">
    <property type="entry name" value="HATPase_dom"/>
</dbReference>
<dbReference type="EMBL" id="SEWF01000045">
    <property type="protein sequence ID" value="RYU93423.1"/>
    <property type="molecule type" value="Genomic_DNA"/>
</dbReference>
<keyword evidence="5" id="KW-0418">Kinase</keyword>
<dbReference type="InterPro" id="IPR052162">
    <property type="entry name" value="Sensor_kinase/Photoreceptor"/>
</dbReference>
<dbReference type="GO" id="GO:0000155">
    <property type="term" value="F:phosphorelay sensor kinase activity"/>
    <property type="evidence" value="ECO:0007669"/>
    <property type="project" value="InterPro"/>
</dbReference>
<proteinExistence type="predicted"/>
<keyword evidence="10" id="KW-1185">Reference proteome</keyword>
<feature type="domain" description="Histidine kinase" evidence="6">
    <location>
        <begin position="577"/>
        <end position="803"/>
    </location>
</feature>
<dbReference type="Gene3D" id="1.10.287.130">
    <property type="match status" value="1"/>
</dbReference>
<dbReference type="AlphaFoldDB" id="A0A4Q5LVD8"/>
<dbReference type="InterPro" id="IPR035965">
    <property type="entry name" value="PAS-like_dom_sf"/>
</dbReference>
<evidence type="ECO:0000256" key="2">
    <source>
        <dbReference type="ARBA" id="ARBA00012438"/>
    </source>
</evidence>
<reference evidence="9 10" key="1">
    <citation type="submission" date="2019-02" db="EMBL/GenBank/DDBJ databases">
        <title>Bacterial novel species Emticicia sp. 17J42-9 isolated from soil.</title>
        <authorList>
            <person name="Jung H.-Y."/>
        </authorList>
    </citation>
    <scope>NUCLEOTIDE SEQUENCE [LARGE SCALE GENOMIC DNA]</scope>
    <source>
        <strain evidence="9 10">17J42-9</strain>
    </source>
</reference>
<dbReference type="InterPro" id="IPR013655">
    <property type="entry name" value="PAS_fold_3"/>
</dbReference>
<sequence length="803" mass="93359">MTLTQNKSDATRSADEAIMPNQLHFHYLPDYANYLLTKKLEEYTRKSLEVSREIEVPLLKFFENMPEEQLMQLSVEGTIEYLNYFVSNRVEEFIDLSLKRWIENQLPLVQSEDIVAQDISTVSFTRRKAFRHFLPDYTTDWQLCNHILEEIDLFILTYEEKSYNTLFNIKQQKINENLYFIEKVNNTLPGIVYVLDIISFKEVYSTSKREEFLGYTNEEIKNLGADVFAALVHPEDYEQRMAHLSNFSSATDGEIRSLEYRVKNKKNGYHWQRVYETVFRRDEAGAPSQIIGITLDINKEKEASQKLQLRELQLSEAQEIAGLGSFEWDLQTQSSLYSDQLLKIFEIDEAKDYLSFLQFVHPADRDRLTAAINAAITGDGRYECEYRYKNKTEKIIWSRGIVTFQDGKPIRMRGTVMDVTERNTILQQLEHTVELHKQAQALTHIGNWSWDIPNNQIDWSDEMYRIYGLEPQSEKIHFERFLSLVHPDDRGRRLDEIQNALQTNKAEDYVIRIVWDNGTIRVLQGKGEVITDEFNKPVKLTGTCQDVTEQYHINQELEQKNIELQRSNEELTSFNYIASHDLQEPLRKIKLFSNRIFEKDFERLSDTAKEFLPRIITSANQMQKLLNDLLAFSRATSAEKIFEKTNLNTLLEEVRNTLKESIEEKNVTISYTKLPDLNLISFQFQQLLENIIGNAIKYSKPGVPVEIKITSKTVTGKNYLNQGAVAGKNYHLLSISDNGIGFDQQYAQKIFELFQRLHNKNEYSGTGIGLAICKKIIQNHNGFITATGEPDKGATFHIFTPLI</sequence>
<evidence type="ECO:0000259" key="7">
    <source>
        <dbReference type="PROSITE" id="PS50112"/>
    </source>
</evidence>
<dbReference type="InterPro" id="IPR000014">
    <property type="entry name" value="PAS"/>
</dbReference>
<evidence type="ECO:0000259" key="6">
    <source>
        <dbReference type="PROSITE" id="PS50109"/>
    </source>
</evidence>
<dbReference type="PRINTS" id="PR00344">
    <property type="entry name" value="BCTRLSENSOR"/>
</dbReference>
<dbReference type="CDD" id="cd00130">
    <property type="entry name" value="PAS"/>
    <property type="match status" value="3"/>
</dbReference>
<keyword evidence="4" id="KW-0808">Transferase</keyword>
<gene>
    <name evidence="9" type="ORF">EWM59_22000</name>
</gene>
<dbReference type="SMART" id="SM00388">
    <property type="entry name" value="HisKA"/>
    <property type="match status" value="1"/>
</dbReference>
<evidence type="ECO:0000256" key="5">
    <source>
        <dbReference type="ARBA" id="ARBA00022777"/>
    </source>
</evidence>
<dbReference type="Pfam" id="PF02518">
    <property type="entry name" value="HATPase_c"/>
    <property type="match status" value="1"/>
</dbReference>
<dbReference type="PROSITE" id="PS50112">
    <property type="entry name" value="PAS"/>
    <property type="match status" value="1"/>
</dbReference>
<evidence type="ECO:0000256" key="1">
    <source>
        <dbReference type="ARBA" id="ARBA00000085"/>
    </source>
</evidence>
<dbReference type="InterPro" id="IPR003661">
    <property type="entry name" value="HisK_dim/P_dom"/>
</dbReference>
<evidence type="ECO:0000259" key="8">
    <source>
        <dbReference type="PROSITE" id="PS50113"/>
    </source>
</evidence>
<dbReference type="InterPro" id="IPR004358">
    <property type="entry name" value="Sig_transdc_His_kin-like_C"/>
</dbReference>
<dbReference type="SMART" id="SM00387">
    <property type="entry name" value="HATPase_c"/>
    <property type="match status" value="1"/>
</dbReference>
<dbReference type="Pfam" id="PF08447">
    <property type="entry name" value="PAS_3"/>
    <property type="match status" value="3"/>
</dbReference>
<dbReference type="PROSITE" id="PS50113">
    <property type="entry name" value="PAC"/>
    <property type="match status" value="2"/>
</dbReference>
<dbReference type="InterPro" id="IPR036890">
    <property type="entry name" value="HATPase_C_sf"/>
</dbReference>
<dbReference type="Pfam" id="PF00512">
    <property type="entry name" value="HisKA"/>
    <property type="match status" value="1"/>
</dbReference>
<protein>
    <recommendedName>
        <fullName evidence="2">histidine kinase</fullName>
        <ecNumber evidence="2">2.7.13.3</ecNumber>
    </recommendedName>
</protein>
<dbReference type="RefSeq" id="WP_130023413.1">
    <property type="nucleotide sequence ID" value="NZ_SEWF01000045.1"/>
</dbReference>
<dbReference type="PANTHER" id="PTHR43304">
    <property type="entry name" value="PHYTOCHROME-LIKE PROTEIN CPH1"/>
    <property type="match status" value="1"/>
</dbReference>
<evidence type="ECO:0000313" key="9">
    <source>
        <dbReference type="EMBL" id="RYU93423.1"/>
    </source>
</evidence>
<dbReference type="Gene3D" id="2.10.70.100">
    <property type="match status" value="2"/>
</dbReference>
<comment type="catalytic activity">
    <reaction evidence="1">
        <text>ATP + protein L-histidine = ADP + protein N-phospho-L-histidine.</text>
        <dbReference type="EC" id="2.7.13.3"/>
    </reaction>
</comment>
<dbReference type="OrthoDB" id="9124519at2"/>
<dbReference type="PROSITE" id="PS50109">
    <property type="entry name" value="HIS_KIN"/>
    <property type="match status" value="1"/>
</dbReference>
<dbReference type="CDD" id="cd00082">
    <property type="entry name" value="HisKA"/>
    <property type="match status" value="1"/>
</dbReference>
<dbReference type="InterPro" id="IPR036097">
    <property type="entry name" value="HisK_dim/P_sf"/>
</dbReference>
<dbReference type="Gene3D" id="3.30.450.20">
    <property type="entry name" value="PAS domain"/>
    <property type="match status" value="3"/>
</dbReference>
<dbReference type="SMART" id="SM00086">
    <property type="entry name" value="PAC"/>
    <property type="match status" value="3"/>
</dbReference>
<dbReference type="Gene3D" id="3.30.565.10">
    <property type="entry name" value="Histidine kinase-like ATPase, C-terminal domain"/>
    <property type="match status" value="1"/>
</dbReference>
<dbReference type="FunFam" id="3.30.565.10:FF:000006">
    <property type="entry name" value="Sensor histidine kinase WalK"/>
    <property type="match status" value="1"/>
</dbReference>
<feature type="domain" description="PAC" evidence="8">
    <location>
        <begin position="256"/>
        <end position="309"/>
    </location>
</feature>
<organism evidence="9 10">
    <name type="scientific">Emticicia agri</name>
    <dbReference type="NCBI Taxonomy" id="2492393"/>
    <lineage>
        <taxon>Bacteria</taxon>
        <taxon>Pseudomonadati</taxon>
        <taxon>Bacteroidota</taxon>
        <taxon>Cytophagia</taxon>
        <taxon>Cytophagales</taxon>
        <taxon>Leadbetterellaceae</taxon>
        <taxon>Emticicia</taxon>
    </lineage>
</organism>
<evidence type="ECO:0000313" key="10">
    <source>
        <dbReference type="Proteomes" id="UP000293162"/>
    </source>
</evidence>
<evidence type="ECO:0000256" key="3">
    <source>
        <dbReference type="ARBA" id="ARBA00022553"/>
    </source>
</evidence>
<dbReference type="InterPro" id="IPR000700">
    <property type="entry name" value="PAS-assoc_C"/>
</dbReference>
<dbReference type="SUPFAM" id="SSF55874">
    <property type="entry name" value="ATPase domain of HSP90 chaperone/DNA topoisomerase II/histidine kinase"/>
    <property type="match status" value="1"/>
</dbReference>
<dbReference type="Proteomes" id="UP000293162">
    <property type="component" value="Unassembled WGS sequence"/>
</dbReference>
<accession>A0A4Q5LVD8</accession>
<dbReference type="SUPFAM" id="SSF47384">
    <property type="entry name" value="Homodimeric domain of signal transducing histidine kinase"/>
    <property type="match status" value="1"/>
</dbReference>